<evidence type="ECO:0000313" key="3">
    <source>
        <dbReference type="EMBL" id="KAJ7339044.1"/>
    </source>
</evidence>
<feature type="compositionally biased region" description="Basic and acidic residues" evidence="1">
    <location>
        <begin position="403"/>
        <end position="416"/>
    </location>
</feature>
<feature type="region of interest" description="Disordered" evidence="1">
    <location>
        <begin position="381"/>
        <end position="416"/>
    </location>
</feature>
<organism evidence="3 4">
    <name type="scientific">Mycena albidolilacea</name>
    <dbReference type="NCBI Taxonomy" id="1033008"/>
    <lineage>
        <taxon>Eukaryota</taxon>
        <taxon>Fungi</taxon>
        <taxon>Dikarya</taxon>
        <taxon>Basidiomycota</taxon>
        <taxon>Agaricomycotina</taxon>
        <taxon>Agaricomycetes</taxon>
        <taxon>Agaricomycetidae</taxon>
        <taxon>Agaricales</taxon>
        <taxon>Marasmiineae</taxon>
        <taxon>Mycenaceae</taxon>
        <taxon>Mycena</taxon>
    </lineage>
</organism>
<dbReference type="EMBL" id="JARIHO010000028">
    <property type="protein sequence ID" value="KAJ7339044.1"/>
    <property type="molecule type" value="Genomic_DNA"/>
</dbReference>
<feature type="chain" id="PRO_5042242374" evidence="2">
    <location>
        <begin position="18"/>
        <end position="416"/>
    </location>
</feature>
<dbReference type="Proteomes" id="UP001218218">
    <property type="component" value="Unassembled WGS sequence"/>
</dbReference>
<proteinExistence type="predicted"/>
<evidence type="ECO:0000256" key="1">
    <source>
        <dbReference type="SAM" id="MobiDB-lite"/>
    </source>
</evidence>
<comment type="caution">
    <text evidence="3">The sequence shown here is derived from an EMBL/GenBank/DDBJ whole genome shotgun (WGS) entry which is preliminary data.</text>
</comment>
<keyword evidence="2" id="KW-0732">Signal</keyword>
<name>A0AAD6ZUR6_9AGAR</name>
<keyword evidence="4" id="KW-1185">Reference proteome</keyword>
<accession>A0AAD6ZUR6</accession>
<dbReference type="AlphaFoldDB" id="A0AAD6ZUR6"/>
<protein>
    <submittedName>
        <fullName evidence="3">Uncharacterized protein</fullName>
    </submittedName>
</protein>
<evidence type="ECO:0000313" key="4">
    <source>
        <dbReference type="Proteomes" id="UP001218218"/>
    </source>
</evidence>
<sequence>MRGELFRLLLRISLVVASPWLDSISSNNTLFTWDATGSDLPIGTYIATGVSGITKLAEYLADRTEVEIRHLLISDSTIEDVGTRHGFRTMSLFEYDDWGDVVEKKLTPEEEEAAQDARRHNAQVELRLRQAVCDSAHPLQRVLDKAVPSLQTFSFLTYIADFPSDIICDESPDAEDPRLAALRGRVYPSLQHLTIRFAEPPEWSEELGPLNYGTHFPAVTHYHTVLPDQRGAHSLAAYLTHFHHLTHLRITGLTGYYQLPAEFKMAAPTLPESRLGETRQILYTDPAPSDLTVIVQPGFNPMFYGGWCGTPGVEYDELFRPLEDPPHIQIPPAFDPSQPQRMIRPRLRVRFPLEADYRTYGGERGVLPLRRAIAEFEEGVRGEDGEWVVPGPEPEPGSGSGKWWEKADRNRDEAEL</sequence>
<evidence type="ECO:0000256" key="2">
    <source>
        <dbReference type="SAM" id="SignalP"/>
    </source>
</evidence>
<reference evidence="3" key="1">
    <citation type="submission" date="2023-03" db="EMBL/GenBank/DDBJ databases">
        <title>Massive genome expansion in bonnet fungi (Mycena s.s.) driven by repeated elements and novel gene families across ecological guilds.</title>
        <authorList>
            <consortium name="Lawrence Berkeley National Laboratory"/>
            <person name="Harder C.B."/>
            <person name="Miyauchi S."/>
            <person name="Viragh M."/>
            <person name="Kuo A."/>
            <person name="Thoen E."/>
            <person name="Andreopoulos B."/>
            <person name="Lu D."/>
            <person name="Skrede I."/>
            <person name="Drula E."/>
            <person name="Henrissat B."/>
            <person name="Morin E."/>
            <person name="Kohler A."/>
            <person name="Barry K."/>
            <person name="LaButti K."/>
            <person name="Morin E."/>
            <person name="Salamov A."/>
            <person name="Lipzen A."/>
            <person name="Mereny Z."/>
            <person name="Hegedus B."/>
            <person name="Baldrian P."/>
            <person name="Stursova M."/>
            <person name="Weitz H."/>
            <person name="Taylor A."/>
            <person name="Grigoriev I.V."/>
            <person name="Nagy L.G."/>
            <person name="Martin F."/>
            <person name="Kauserud H."/>
        </authorList>
    </citation>
    <scope>NUCLEOTIDE SEQUENCE</scope>
    <source>
        <strain evidence="3">CBHHK002</strain>
    </source>
</reference>
<gene>
    <name evidence="3" type="ORF">DFH08DRAFT_1082536</name>
</gene>
<feature type="signal peptide" evidence="2">
    <location>
        <begin position="1"/>
        <end position="17"/>
    </location>
</feature>